<dbReference type="KEGG" id="aprc:113856177"/>
<dbReference type="RefSeq" id="XP_027343696.1">
    <property type="nucleotide sequence ID" value="XM_027487895.1"/>
</dbReference>
<feature type="domain" description="Bifunctional inhibitor/plant lipid transfer protein/seed storage helical" evidence="5">
    <location>
        <begin position="34"/>
        <end position="142"/>
    </location>
</feature>
<name>A0A8B8KIT9_ABRPR</name>
<dbReference type="OrthoDB" id="1424936at2759"/>
<evidence type="ECO:0000256" key="3">
    <source>
        <dbReference type="ARBA" id="ARBA00023157"/>
    </source>
</evidence>
<gene>
    <name evidence="7" type="primary">LOC113856177</name>
</gene>
<dbReference type="PANTHER" id="PTHR35496">
    <property type="entry name" value="2S SEED STORAGE PROTEIN 1-RELATED"/>
    <property type="match status" value="1"/>
</dbReference>
<evidence type="ECO:0000256" key="1">
    <source>
        <dbReference type="ARBA" id="ARBA00008262"/>
    </source>
</evidence>
<feature type="chain" id="PRO_5034595338" evidence="4">
    <location>
        <begin position="26"/>
        <end position="148"/>
    </location>
</feature>
<evidence type="ECO:0000313" key="6">
    <source>
        <dbReference type="Proteomes" id="UP000694853"/>
    </source>
</evidence>
<reference evidence="7" key="2">
    <citation type="submission" date="2025-08" db="UniProtKB">
        <authorList>
            <consortium name="RefSeq"/>
        </authorList>
    </citation>
    <scope>IDENTIFICATION</scope>
    <source>
        <tissue evidence="7">Young leaves</tissue>
    </source>
</reference>
<dbReference type="Gene3D" id="1.10.110.10">
    <property type="entry name" value="Plant lipid-transfer and hydrophobic proteins"/>
    <property type="match status" value="1"/>
</dbReference>
<dbReference type="Proteomes" id="UP000694853">
    <property type="component" value="Unplaced"/>
</dbReference>
<evidence type="ECO:0000256" key="2">
    <source>
        <dbReference type="ARBA" id="ARBA00022729"/>
    </source>
</evidence>
<keyword evidence="2 4" id="KW-0732">Signal</keyword>
<dbReference type="PANTHER" id="PTHR35496:SF20">
    <property type="entry name" value="2S SEED STORAGE PROTEIN 1-RELATED"/>
    <property type="match status" value="1"/>
</dbReference>
<reference evidence="6" key="1">
    <citation type="journal article" date="2019" name="Toxins">
        <title>Detection of Abrin-Like and Prepropulchellin-Like Toxin Genes and Transcripts Using Whole Genome Sequencing and Full-Length Transcript Sequencing of Abrus precatorius.</title>
        <authorList>
            <person name="Hovde B.T."/>
            <person name="Daligault H.E."/>
            <person name="Hanschen E.R."/>
            <person name="Kunde Y.A."/>
            <person name="Johnson M.B."/>
            <person name="Starkenburg S.R."/>
            <person name="Johnson S.L."/>
        </authorList>
    </citation>
    <scope>NUCLEOTIDE SEQUENCE [LARGE SCALE GENOMIC DNA]</scope>
</reference>
<dbReference type="InterPro" id="IPR016140">
    <property type="entry name" value="Bifunc_inhib/LTP/seed_store"/>
</dbReference>
<organism evidence="6 7">
    <name type="scientific">Abrus precatorius</name>
    <name type="common">Indian licorice</name>
    <name type="synonym">Glycine abrus</name>
    <dbReference type="NCBI Taxonomy" id="3816"/>
    <lineage>
        <taxon>Eukaryota</taxon>
        <taxon>Viridiplantae</taxon>
        <taxon>Streptophyta</taxon>
        <taxon>Embryophyta</taxon>
        <taxon>Tracheophyta</taxon>
        <taxon>Spermatophyta</taxon>
        <taxon>Magnoliopsida</taxon>
        <taxon>eudicotyledons</taxon>
        <taxon>Gunneridae</taxon>
        <taxon>Pentapetalae</taxon>
        <taxon>rosids</taxon>
        <taxon>fabids</taxon>
        <taxon>Fabales</taxon>
        <taxon>Fabaceae</taxon>
        <taxon>Papilionoideae</taxon>
        <taxon>50 kb inversion clade</taxon>
        <taxon>NPAAA clade</taxon>
        <taxon>indigoferoid/millettioid clade</taxon>
        <taxon>Abreae</taxon>
        <taxon>Abrus</taxon>
    </lineage>
</organism>
<dbReference type="SMART" id="SM00499">
    <property type="entry name" value="AAI"/>
    <property type="match status" value="1"/>
</dbReference>
<dbReference type="SUPFAM" id="SSF47699">
    <property type="entry name" value="Bifunctional inhibitor/lipid-transfer protein/seed storage 2S albumin"/>
    <property type="match status" value="1"/>
</dbReference>
<accession>A0A8B8KIT9</accession>
<dbReference type="AlphaFoldDB" id="A0A8B8KIT9"/>
<feature type="signal peptide" evidence="4">
    <location>
        <begin position="1"/>
        <end position="25"/>
    </location>
</feature>
<sequence length="148" mass="17356">MARHTILVIPLLATLLLFVAHTCYACKWQEQRSCAKQLKRVNLKPCMKHIMEQIQPEEEENVLLKRGSINLIRWKNEDNDEDHEQMCCSEMSELNSPQCQCRALQKIMQKQGEKLEKKEKLQMASELMKLSMRCGFGPLMECDLRCEE</sequence>
<dbReference type="InterPro" id="IPR000617">
    <property type="entry name" value="Napin/2SS/CON"/>
</dbReference>
<keyword evidence="6" id="KW-1185">Reference proteome</keyword>
<evidence type="ECO:0000256" key="4">
    <source>
        <dbReference type="SAM" id="SignalP"/>
    </source>
</evidence>
<evidence type="ECO:0000313" key="7">
    <source>
        <dbReference type="RefSeq" id="XP_027343696.1"/>
    </source>
</evidence>
<protein>
    <submittedName>
        <fullName evidence="7">2S albumin-like</fullName>
    </submittedName>
</protein>
<dbReference type="GeneID" id="113856177"/>
<proteinExistence type="inferred from homology"/>
<dbReference type="InterPro" id="IPR036312">
    <property type="entry name" value="Bifun_inhib/LTP/seed_sf"/>
</dbReference>
<dbReference type="GO" id="GO:0045735">
    <property type="term" value="F:nutrient reservoir activity"/>
    <property type="evidence" value="ECO:0007669"/>
    <property type="project" value="InterPro"/>
</dbReference>
<comment type="similarity">
    <text evidence="1">Belongs to the 2S seed storage albumins family.</text>
</comment>
<evidence type="ECO:0000259" key="5">
    <source>
        <dbReference type="SMART" id="SM00499"/>
    </source>
</evidence>
<keyword evidence="3" id="KW-1015">Disulfide bond</keyword>